<dbReference type="Proteomes" id="UP000316621">
    <property type="component" value="Chromosome 2"/>
</dbReference>
<dbReference type="EMBL" id="CM010716">
    <property type="protein sequence ID" value="RZC52131.1"/>
    <property type="molecule type" value="Genomic_DNA"/>
</dbReference>
<evidence type="ECO:0000313" key="2">
    <source>
        <dbReference type="EMBL" id="RZC52131.1"/>
    </source>
</evidence>
<keyword evidence="1" id="KW-0812">Transmembrane</keyword>
<reference evidence="2 3" key="1">
    <citation type="journal article" date="2018" name="Science">
        <title>The opium poppy genome and morphinan production.</title>
        <authorList>
            <person name="Guo L."/>
            <person name="Winzer T."/>
            <person name="Yang X."/>
            <person name="Li Y."/>
            <person name="Ning Z."/>
            <person name="He Z."/>
            <person name="Teodor R."/>
            <person name="Lu Y."/>
            <person name="Bowser T.A."/>
            <person name="Graham I.A."/>
            <person name="Ye K."/>
        </authorList>
    </citation>
    <scope>NUCLEOTIDE SEQUENCE [LARGE SCALE GENOMIC DNA]</scope>
    <source>
        <strain evidence="3">cv. HN1</strain>
        <tissue evidence="2">Leaves</tissue>
    </source>
</reference>
<accession>A0A4Y7IWK9</accession>
<dbReference type="AlphaFoldDB" id="A0A4Y7IWK9"/>
<keyword evidence="1" id="KW-1133">Transmembrane helix</keyword>
<sequence>MYTKLHKTQLRITMPSYMILVHVYKLYSFITHTASIGILNYSLKCKNELISIIKESKPTQTKPQLFFLNAIVIFCTPMNELLQRKKPNQQCLSLRLYSMTHPIRNTFIPPVQHSGGFFEESFGNRVVGVLHQPDINDRWNMVFQAGVRLIDEGQDFVVIVHYAAHLMSYLGSRML</sequence>
<evidence type="ECO:0000256" key="1">
    <source>
        <dbReference type="SAM" id="Phobius"/>
    </source>
</evidence>
<dbReference type="Gramene" id="RZC52131">
    <property type="protein sequence ID" value="RZC52131"/>
    <property type="gene ID" value="C5167_020549"/>
</dbReference>
<evidence type="ECO:0000313" key="3">
    <source>
        <dbReference type="Proteomes" id="UP000316621"/>
    </source>
</evidence>
<protein>
    <submittedName>
        <fullName evidence="2">Uncharacterized protein</fullName>
    </submittedName>
</protein>
<name>A0A4Y7IWK9_PAPSO</name>
<proteinExistence type="predicted"/>
<feature type="transmembrane region" description="Helical" evidence="1">
    <location>
        <begin position="21"/>
        <end position="43"/>
    </location>
</feature>
<keyword evidence="1" id="KW-0472">Membrane</keyword>
<gene>
    <name evidence="2" type="ORF">C5167_020549</name>
</gene>
<keyword evidence="3" id="KW-1185">Reference proteome</keyword>
<organism evidence="2 3">
    <name type="scientific">Papaver somniferum</name>
    <name type="common">Opium poppy</name>
    <dbReference type="NCBI Taxonomy" id="3469"/>
    <lineage>
        <taxon>Eukaryota</taxon>
        <taxon>Viridiplantae</taxon>
        <taxon>Streptophyta</taxon>
        <taxon>Embryophyta</taxon>
        <taxon>Tracheophyta</taxon>
        <taxon>Spermatophyta</taxon>
        <taxon>Magnoliopsida</taxon>
        <taxon>Ranunculales</taxon>
        <taxon>Papaveraceae</taxon>
        <taxon>Papaveroideae</taxon>
        <taxon>Papaver</taxon>
    </lineage>
</organism>